<keyword evidence="3" id="KW-1185">Reference proteome</keyword>
<evidence type="ECO:0000313" key="3">
    <source>
        <dbReference type="Proteomes" id="UP000664628"/>
    </source>
</evidence>
<gene>
    <name evidence="2" type="ORF">J2I46_18945</name>
</gene>
<feature type="domain" description="Knr4/Smi1-like" evidence="1">
    <location>
        <begin position="155"/>
        <end position="380"/>
    </location>
</feature>
<accession>A0ABS3JKZ3</accession>
<sequence length="397" mass="46090">MTRVFPKPLRSFNKRIDNILHEIDISFTNYDNEVIDIEGIVSHESQAGFPTPVSHHTFKLISWKKIGTNDVVESSLYIMRPINGSVDFNEVQPLSILKLKVYLNDLQNRAICLSGEIIDPEISEFKHNVDLLKLPSPGIKPFDFSQNEFFPVGSSLTVDEINKFEQKIGFSLPEEYVKFLLKFNGCTLKHSTLVLTMPDILTPHPYGYKSDTLISEFYSLSALESSFINREDLKGALDEWIEILDDKEFIFPDDVIDIAEAHFNILYAFKGHNMGRTYYYHHENLLKLSDSLEDLLAIVSKTYSINYEEYQEVEAKLKYAIVEGNFDNFRIIMEEFNGYELLFYSGHWLREHVRRLLVVNAAAGEEPIPNYDKFVTYLEERNLISFEAAEKWIKQYD</sequence>
<dbReference type="InterPro" id="IPR018958">
    <property type="entry name" value="Knr4/Smi1-like_dom"/>
</dbReference>
<comment type="caution">
    <text evidence="2">The sequence shown here is derived from an EMBL/GenBank/DDBJ whole genome shotgun (WGS) entry which is preliminary data.</text>
</comment>
<evidence type="ECO:0000259" key="1">
    <source>
        <dbReference type="SMART" id="SM00860"/>
    </source>
</evidence>
<name>A0ABS3JKZ3_9BACT</name>
<organism evidence="2 3">
    <name type="scientific">Fibrella forsythiae</name>
    <dbReference type="NCBI Taxonomy" id="2817061"/>
    <lineage>
        <taxon>Bacteria</taxon>
        <taxon>Pseudomonadati</taxon>
        <taxon>Bacteroidota</taxon>
        <taxon>Cytophagia</taxon>
        <taxon>Cytophagales</taxon>
        <taxon>Spirosomataceae</taxon>
        <taxon>Fibrella</taxon>
    </lineage>
</organism>
<dbReference type="SMART" id="SM00860">
    <property type="entry name" value="SMI1_KNR4"/>
    <property type="match status" value="1"/>
</dbReference>
<dbReference type="Gene3D" id="3.40.1580.10">
    <property type="entry name" value="SMI1/KNR4-like"/>
    <property type="match status" value="1"/>
</dbReference>
<reference evidence="2 3" key="1">
    <citation type="submission" date="2021-03" db="EMBL/GenBank/DDBJ databases">
        <title>Fibrella sp. HMF5405 genome sequencing and assembly.</title>
        <authorList>
            <person name="Kang H."/>
            <person name="Kim H."/>
            <person name="Bae S."/>
            <person name="Joh K."/>
        </authorList>
    </citation>
    <scope>NUCLEOTIDE SEQUENCE [LARGE SCALE GENOMIC DNA]</scope>
    <source>
        <strain evidence="2 3">HMF5405</strain>
    </source>
</reference>
<proteinExistence type="predicted"/>
<dbReference type="EMBL" id="JAFMYW010000006">
    <property type="protein sequence ID" value="MBO0950678.1"/>
    <property type="molecule type" value="Genomic_DNA"/>
</dbReference>
<dbReference type="InterPro" id="IPR037883">
    <property type="entry name" value="Knr4/Smi1-like_sf"/>
</dbReference>
<dbReference type="Pfam" id="PF09346">
    <property type="entry name" value="SMI1_KNR4"/>
    <property type="match status" value="1"/>
</dbReference>
<evidence type="ECO:0000313" key="2">
    <source>
        <dbReference type="EMBL" id="MBO0950678.1"/>
    </source>
</evidence>
<dbReference type="RefSeq" id="WP_207330633.1">
    <property type="nucleotide sequence ID" value="NZ_JAFMYW010000006.1"/>
</dbReference>
<protein>
    <submittedName>
        <fullName evidence="2">SMI1/KNR4 family protein</fullName>
    </submittedName>
</protein>
<dbReference type="Proteomes" id="UP000664628">
    <property type="component" value="Unassembled WGS sequence"/>
</dbReference>
<dbReference type="SUPFAM" id="SSF160631">
    <property type="entry name" value="SMI1/KNR4-like"/>
    <property type="match status" value="1"/>
</dbReference>